<sequence length="120" mass="14171">MITPASYCVSQLFSDNTLQFEQPKLQKVYDYEILEQLEKQRQKQQQLMQVQTVQRNGSYFGSIGSRVFDNTDYTNGVVVPVGRKVFKQVDREESKPKRLHKIQMADRCIEQLEDELFLNY</sequence>
<keyword evidence="2" id="KW-1185">Reference proteome</keyword>
<dbReference type="AlphaFoldDB" id="A0A8S1XF10"/>
<organism evidence="1 2">
    <name type="scientific">Paramecium octaurelia</name>
    <dbReference type="NCBI Taxonomy" id="43137"/>
    <lineage>
        <taxon>Eukaryota</taxon>
        <taxon>Sar</taxon>
        <taxon>Alveolata</taxon>
        <taxon>Ciliophora</taxon>
        <taxon>Intramacronucleata</taxon>
        <taxon>Oligohymenophorea</taxon>
        <taxon>Peniculida</taxon>
        <taxon>Parameciidae</taxon>
        <taxon>Paramecium</taxon>
    </lineage>
</organism>
<evidence type="ECO:0000313" key="1">
    <source>
        <dbReference type="EMBL" id="CAD8199750.1"/>
    </source>
</evidence>
<dbReference type="Proteomes" id="UP000683925">
    <property type="component" value="Unassembled WGS sequence"/>
</dbReference>
<proteinExistence type="predicted"/>
<gene>
    <name evidence="1" type="ORF">POCTA_138.1.T1200103</name>
</gene>
<dbReference type="EMBL" id="CAJJDP010000120">
    <property type="protein sequence ID" value="CAD8199750.1"/>
    <property type="molecule type" value="Genomic_DNA"/>
</dbReference>
<evidence type="ECO:0000313" key="2">
    <source>
        <dbReference type="Proteomes" id="UP000683925"/>
    </source>
</evidence>
<protein>
    <submittedName>
        <fullName evidence="1">Uncharacterized protein</fullName>
    </submittedName>
</protein>
<accession>A0A8S1XF10</accession>
<comment type="caution">
    <text evidence="1">The sequence shown here is derived from an EMBL/GenBank/DDBJ whole genome shotgun (WGS) entry which is preliminary data.</text>
</comment>
<name>A0A8S1XF10_PAROT</name>
<reference evidence="1" key="1">
    <citation type="submission" date="2021-01" db="EMBL/GenBank/DDBJ databases">
        <authorList>
            <consortium name="Genoscope - CEA"/>
            <person name="William W."/>
        </authorList>
    </citation>
    <scope>NUCLEOTIDE SEQUENCE</scope>
</reference>